<gene>
    <name evidence="1" type="ORF">GCM10011499_23150</name>
</gene>
<name>A0A916VYJ9_9HYPH</name>
<dbReference type="InterPro" id="IPR007709">
    <property type="entry name" value="N-FG_amidohydro"/>
</dbReference>
<dbReference type="AlphaFoldDB" id="A0A916VYJ9"/>
<comment type="caution">
    <text evidence="1">The sequence shown here is derived from an EMBL/GenBank/DDBJ whole genome shotgun (WGS) entry which is preliminary data.</text>
</comment>
<evidence type="ECO:0000313" key="1">
    <source>
        <dbReference type="EMBL" id="GGA52449.1"/>
    </source>
</evidence>
<dbReference type="PIRSF" id="PIRSF029730">
    <property type="entry name" value="UCP029730"/>
    <property type="match status" value="1"/>
</dbReference>
<sequence length="266" mass="28363">MQEGTAVAVINAEGCSPFVLVCDHASNFIPPEFGDLGLTQAERESHIAWDPGALAVCERLVELLDAPLVASKVSRIVIDCNRDIDAPDLIWTLSEATPVPGNLNLTAAERQSRIDRFHTPFHAAIDDLLNARASSGQRTVLVCMHSFTPIYLGIARPWEIGLIHGTGQRYSRALLTQLEQIAPEVLIGWNEPYAALNGVTLTLEKHGDGRGLDATMIEVRNDEIADDAGVAVWSERLATALVSALAVIDSASASVSAGGAQHAEGG</sequence>
<accession>A0A916VYJ9</accession>
<dbReference type="RefSeq" id="WP_127071080.1">
    <property type="nucleotide sequence ID" value="NZ_BMKB01000003.1"/>
</dbReference>
<dbReference type="SUPFAM" id="SSF53187">
    <property type="entry name" value="Zn-dependent exopeptidases"/>
    <property type="match status" value="1"/>
</dbReference>
<dbReference type="InterPro" id="IPR011227">
    <property type="entry name" value="UCP029730"/>
</dbReference>
<dbReference type="OrthoDB" id="9815326at2"/>
<reference evidence="1 2" key="1">
    <citation type="journal article" date="2014" name="Int. J. Syst. Evol. Microbiol.">
        <title>Complete genome sequence of Corynebacterium casei LMG S-19264T (=DSM 44701T), isolated from a smear-ripened cheese.</title>
        <authorList>
            <consortium name="US DOE Joint Genome Institute (JGI-PGF)"/>
            <person name="Walter F."/>
            <person name="Albersmeier A."/>
            <person name="Kalinowski J."/>
            <person name="Ruckert C."/>
        </authorList>
    </citation>
    <scope>NUCLEOTIDE SEQUENCE [LARGE SCALE GENOMIC DNA]</scope>
    <source>
        <strain evidence="1 2">CGMCC 1.15896</strain>
    </source>
</reference>
<organism evidence="1 2">
    <name type="scientific">Pelagibacterium lentulum</name>
    <dbReference type="NCBI Taxonomy" id="2029865"/>
    <lineage>
        <taxon>Bacteria</taxon>
        <taxon>Pseudomonadati</taxon>
        <taxon>Pseudomonadota</taxon>
        <taxon>Alphaproteobacteria</taxon>
        <taxon>Hyphomicrobiales</taxon>
        <taxon>Devosiaceae</taxon>
        <taxon>Pelagibacterium</taxon>
    </lineage>
</organism>
<evidence type="ECO:0000313" key="2">
    <source>
        <dbReference type="Proteomes" id="UP000596977"/>
    </source>
</evidence>
<keyword evidence="2" id="KW-1185">Reference proteome</keyword>
<dbReference type="Gene3D" id="3.40.630.40">
    <property type="entry name" value="Zn-dependent exopeptidases"/>
    <property type="match status" value="1"/>
</dbReference>
<proteinExistence type="predicted"/>
<dbReference type="Pfam" id="PF05013">
    <property type="entry name" value="FGase"/>
    <property type="match status" value="1"/>
</dbReference>
<dbReference type="EMBL" id="BMKB01000003">
    <property type="protein sequence ID" value="GGA52449.1"/>
    <property type="molecule type" value="Genomic_DNA"/>
</dbReference>
<dbReference type="Proteomes" id="UP000596977">
    <property type="component" value="Unassembled WGS sequence"/>
</dbReference>
<protein>
    <submittedName>
        <fullName evidence="1">N-formylglutamate amidohydrolase</fullName>
    </submittedName>
</protein>